<name>A0AC34QPU2_9BILA</name>
<proteinExistence type="predicted"/>
<dbReference type="Proteomes" id="UP000887576">
    <property type="component" value="Unplaced"/>
</dbReference>
<accession>A0AC34QPU2</accession>
<evidence type="ECO:0000313" key="1">
    <source>
        <dbReference type="Proteomes" id="UP000887576"/>
    </source>
</evidence>
<evidence type="ECO:0000313" key="2">
    <source>
        <dbReference type="WBParaSite" id="JU765_v2.g18264.t1"/>
    </source>
</evidence>
<organism evidence="1 2">
    <name type="scientific">Panagrolaimus sp. JU765</name>
    <dbReference type="NCBI Taxonomy" id="591449"/>
    <lineage>
        <taxon>Eukaryota</taxon>
        <taxon>Metazoa</taxon>
        <taxon>Ecdysozoa</taxon>
        <taxon>Nematoda</taxon>
        <taxon>Chromadorea</taxon>
        <taxon>Rhabditida</taxon>
        <taxon>Tylenchina</taxon>
        <taxon>Panagrolaimomorpha</taxon>
        <taxon>Panagrolaimoidea</taxon>
        <taxon>Panagrolaimidae</taxon>
        <taxon>Panagrolaimus</taxon>
    </lineage>
</organism>
<protein>
    <submittedName>
        <fullName evidence="2">Uncharacterized protein</fullName>
    </submittedName>
</protein>
<dbReference type="WBParaSite" id="JU765_v2.g18264.t1">
    <property type="protein sequence ID" value="JU765_v2.g18264.t1"/>
    <property type="gene ID" value="JU765_v2.g18264"/>
</dbReference>
<sequence>MEPVPKRKRLDDTYLAVQNPTPIVTSELILDYLKNRENYDCKIVITYPKAVKKSYKTERRYAFPPPLISLSGNGWKNYKFQISQQFEKNMNLNQIELGIFSSIKFPTDLSENEEIQVLSTKCENSNNNIYSETAILNKLHSRASKHFIWLQIDLKLIFGPNNSIDVDFGKICSNRIKIVSKPSKKRQLQKAGDVDYLSIKSGATVAFFNASQTNKKYMHVNENGDYCSVYNNWSLFQIFLVEKDSKKIPEIDTDQEFETENGIICYGSWIKIVHVKTKKALPLMRIRRICGGSENKKSKIPLTASFNDGDEPVTLPLMRIRRICGGSENKKSKKPLTASFNDGDEPVSLLHYCAFEFGSPNCGNYLGSKNESFIMEKALNFTNLKEHFINETSKWTIVTAEAMDFIFAPIFNQPVSKIAPIPKIDRISFETMKDGYFLELNGENLHKDLVIWFGCFRTETTHRSQNVMFAKVPTWDAFNEQNKSVKIQTTSALISLIRESDGLVYPTNFHFVYSDLYIGKFGKVVSNDETELIDQIHDLDRFQEIENHPHQPPLNNSDPAIQLTTNANMFQQHYDFQNQGYNYAASVHENVYFENNYVNYYM</sequence>
<reference evidence="2" key="1">
    <citation type="submission" date="2022-11" db="UniProtKB">
        <authorList>
            <consortium name="WormBaseParasite"/>
        </authorList>
    </citation>
    <scope>IDENTIFICATION</scope>
</reference>